<keyword evidence="2" id="KW-1133">Transmembrane helix</keyword>
<evidence type="ECO:0000256" key="2">
    <source>
        <dbReference type="SAM" id="Phobius"/>
    </source>
</evidence>
<dbReference type="EMBL" id="KZ305043">
    <property type="protein sequence ID" value="PIA39809.1"/>
    <property type="molecule type" value="Genomic_DNA"/>
</dbReference>
<dbReference type="Pfam" id="PF14901">
    <property type="entry name" value="Jiv90"/>
    <property type="match status" value="1"/>
</dbReference>
<keyword evidence="2" id="KW-0472">Membrane</keyword>
<dbReference type="OrthoDB" id="1507364at2759"/>
<accession>A0A2G5D8G2</accession>
<dbReference type="PANTHER" id="PTHR45270:SF1">
    <property type="entry name" value="CHAPERONE DNAJ-DOMAIN SUPERFAMILY PROTEIN"/>
    <property type="match status" value="1"/>
</dbReference>
<dbReference type="InterPro" id="IPR018253">
    <property type="entry name" value="DnaJ_domain_CS"/>
</dbReference>
<keyword evidence="2" id="KW-0812">Transmembrane</keyword>
<protein>
    <recommendedName>
        <fullName evidence="3">J domain-containing protein</fullName>
    </recommendedName>
</protein>
<dbReference type="SUPFAM" id="SSF46565">
    <property type="entry name" value="Chaperone J-domain"/>
    <property type="match status" value="1"/>
</dbReference>
<name>A0A2G5D8G2_AQUCA</name>
<sequence length="553" mass="63428">MEDIGLFKQGWRWFQSQKHVYSRTKTVVTCFRDKMIFLFDRHWPMVCHGSLKSWRFLKMLLVQWKQCGDRGLRSVISFGSAALLMIMWSCFLSLTSINCLLYVLLSLGIAGAAVRYLGYTPGLFIVGFFGVLILWMCGNFWITGSMFIVGGYLFSLNHARLVVLMATAYSLYCVKVRVGWLGVFLSINLAFISNDVLTYLLQGYDNESEDKHFEEQKETESVVEDDISGDFESSVPTRESENSHSCKSTSNTSTTSTFLNSQKDSPVTRIIKADTSSADEMKRIINSLDHYEALGIPRNKNINATLLKKEYHRKAMLVHPDKNMGSSLASESFKKLQCAYEVLSDSQTKRDYDEQLRKEECRTVHQTSHKSSQQDGVDYQSEESRRIQCTKCGNSHIWICTNRTKAKARWCQDCCQYHSAKDGDGWVEYGCSLVTGRAQKVEIPRAFVCAESKIFDVSEWAICQGMTCRPNTHRPSFHVNMVGLENISHRPNPSRFPWDLDAEMMEEDEEFEMWLQQALASGLFSETPKRRKTWSPFKLHPSRKGKRQWGKSP</sequence>
<gene>
    <name evidence="4" type="ORF">AQUCO_02600339v1</name>
</gene>
<dbReference type="InterPro" id="IPR032843">
    <property type="entry name" value="Jiv"/>
</dbReference>
<evidence type="ECO:0000259" key="3">
    <source>
        <dbReference type="PROSITE" id="PS50076"/>
    </source>
</evidence>
<feature type="compositionally biased region" description="Basic and acidic residues" evidence="1">
    <location>
        <begin position="211"/>
        <end position="220"/>
    </location>
</feature>
<feature type="transmembrane region" description="Helical" evidence="2">
    <location>
        <begin position="149"/>
        <end position="172"/>
    </location>
</feature>
<dbReference type="PANTHER" id="PTHR45270">
    <property type="entry name" value="OS03G0832900 PROTEIN"/>
    <property type="match status" value="1"/>
</dbReference>
<reference evidence="4 5" key="1">
    <citation type="submission" date="2017-09" db="EMBL/GenBank/DDBJ databases">
        <title>WGS assembly of Aquilegia coerulea Goldsmith.</title>
        <authorList>
            <person name="Hodges S."/>
            <person name="Kramer E."/>
            <person name="Nordborg M."/>
            <person name="Tomkins J."/>
            <person name="Borevitz J."/>
            <person name="Derieg N."/>
            <person name="Yan J."/>
            <person name="Mihaltcheva S."/>
            <person name="Hayes R.D."/>
            <person name="Rokhsar D."/>
        </authorList>
    </citation>
    <scope>NUCLEOTIDE SEQUENCE [LARGE SCALE GENOMIC DNA]</scope>
    <source>
        <strain evidence="5">cv. Goldsmith</strain>
    </source>
</reference>
<feature type="compositionally biased region" description="Basic residues" evidence="1">
    <location>
        <begin position="540"/>
        <end position="553"/>
    </location>
</feature>
<dbReference type="AlphaFoldDB" id="A0A2G5D8G2"/>
<dbReference type="Gene3D" id="1.10.287.110">
    <property type="entry name" value="DnaJ domain"/>
    <property type="match status" value="1"/>
</dbReference>
<dbReference type="CDD" id="cd06257">
    <property type="entry name" value="DnaJ"/>
    <property type="match status" value="1"/>
</dbReference>
<dbReference type="PRINTS" id="PR00625">
    <property type="entry name" value="JDOMAIN"/>
</dbReference>
<proteinExistence type="predicted"/>
<feature type="transmembrane region" description="Helical" evidence="2">
    <location>
        <begin position="178"/>
        <end position="201"/>
    </location>
</feature>
<evidence type="ECO:0000256" key="1">
    <source>
        <dbReference type="SAM" id="MobiDB-lite"/>
    </source>
</evidence>
<keyword evidence="5" id="KW-1185">Reference proteome</keyword>
<evidence type="ECO:0000313" key="4">
    <source>
        <dbReference type="EMBL" id="PIA39809.1"/>
    </source>
</evidence>
<dbReference type="PROSITE" id="PS50076">
    <property type="entry name" value="DNAJ_2"/>
    <property type="match status" value="1"/>
</dbReference>
<feature type="region of interest" description="Disordered" evidence="1">
    <location>
        <begin position="527"/>
        <end position="553"/>
    </location>
</feature>
<dbReference type="InterPro" id="IPR036869">
    <property type="entry name" value="J_dom_sf"/>
</dbReference>
<feature type="domain" description="J" evidence="3">
    <location>
        <begin position="289"/>
        <end position="356"/>
    </location>
</feature>
<dbReference type="Pfam" id="PF00226">
    <property type="entry name" value="DnaJ"/>
    <property type="match status" value="1"/>
</dbReference>
<feature type="region of interest" description="Disordered" evidence="1">
    <location>
        <begin position="211"/>
        <end position="261"/>
    </location>
</feature>
<feature type="transmembrane region" description="Helical" evidence="2">
    <location>
        <begin position="123"/>
        <end position="142"/>
    </location>
</feature>
<dbReference type="InterPro" id="IPR001623">
    <property type="entry name" value="DnaJ_domain"/>
</dbReference>
<dbReference type="PROSITE" id="PS00636">
    <property type="entry name" value="DNAJ_1"/>
    <property type="match status" value="1"/>
</dbReference>
<organism evidence="4 5">
    <name type="scientific">Aquilegia coerulea</name>
    <name type="common">Rocky mountain columbine</name>
    <dbReference type="NCBI Taxonomy" id="218851"/>
    <lineage>
        <taxon>Eukaryota</taxon>
        <taxon>Viridiplantae</taxon>
        <taxon>Streptophyta</taxon>
        <taxon>Embryophyta</taxon>
        <taxon>Tracheophyta</taxon>
        <taxon>Spermatophyta</taxon>
        <taxon>Magnoliopsida</taxon>
        <taxon>Ranunculales</taxon>
        <taxon>Ranunculaceae</taxon>
        <taxon>Thalictroideae</taxon>
        <taxon>Aquilegia</taxon>
    </lineage>
</organism>
<dbReference type="Proteomes" id="UP000230069">
    <property type="component" value="Unassembled WGS sequence"/>
</dbReference>
<dbReference type="InParanoid" id="A0A2G5D8G2"/>
<feature type="compositionally biased region" description="Low complexity" evidence="1">
    <location>
        <begin position="245"/>
        <end position="261"/>
    </location>
</feature>
<evidence type="ECO:0000313" key="5">
    <source>
        <dbReference type="Proteomes" id="UP000230069"/>
    </source>
</evidence>
<dbReference type="FunCoup" id="A0A2G5D8G2">
    <property type="interactions" value="3280"/>
</dbReference>
<dbReference type="SMART" id="SM00271">
    <property type="entry name" value="DnaJ"/>
    <property type="match status" value="1"/>
</dbReference>